<keyword evidence="3" id="KW-1185">Reference proteome</keyword>
<accession>A0ABV7UJY0</accession>
<evidence type="ECO:0000313" key="3">
    <source>
        <dbReference type="Proteomes" id="UP001595704"/>
    </source>
</evidence>
<comment type="caution">
    <text evidence="2">The sequence shown here is derived from an EMBL/GenBank/DDBJ whole genome shotgun (WGS) entry which is preliminary data.</text>
</comment>
<name>A0ABV7UJY0_9HYPH</name>
<dbReference type="EMBL" id="JBHRYC010000086">
    <property type="protein sequence ID" value="MFC3639010.1"/>
    <property type="molecule type" value="Genomic_DNA"/>
</dbReference>
<dbReference type="RefSeq" id="WP_191318373.1">
    <property type="nucleotide sequence ID" value="NZ_BNCG01000003.1"/>
</dbReference>
<gene>
    <name evidence="2" type="ORF">ACFONL_16845</name>
</gene>
<evidence type="ECO:0000313" key="2">
    <source>
        <dbReference type="EMBL" id="MFC3639010.1"/>
    </source>
</evidence>
<sequence length="29" mass="3179">MTTEYILGAGVAAFVAAYLLYALARPERF</sequence>
<feature type="transmembrane region" description="Helical" evidence="1">
    <location>
        <begin position="6"/>
        <end position="24"/>
    </location>
</feature>
<proteinExistence type="predicted"/>
<dbReference type="InterPro" id="IPR011726">
    <property type="entry name" value="KdpF"/>
</dbReference>
<dbReference type="Pfam" id="PF09604">
    <property type="entry name" value="Potass_KdpF"/>
    <property type="match status" value="1"/>
</dbReference>
<reference evidence="3" key="1">
    <citation type="journal article" date="2019" name="Int. J. Syst. Evol. Microbiol.">
        <title>The Global Catalogue of Microorganisms (GCM) 10K type strain sequencing project: providing services to taxonomists for standard genome sequencing and annotation.</title>
        <authorList>
            <consortium name="The Broad Institute Genomics Platform"/>
            <consortium name="The Broad Institute Genome Sequencing Center for Infectious Disease"/>
            <person name="Wu L."/>
            <person name="Ma J."/>
        </authorList>
    </citation>
    <scope>NUCLEOTIDE SEQUENCE [LARGE SCALE GENOMIC DNA]</scope>
    <source>
        <strain evidence="3">KCTC 42282</strain>
    </source>
</reference>
<keyword evidence="1" id="KW-1133">Transmembrane helix</keyword>
<dbReference type="Proteomes" id="UP001595704">
    <property type="component" value="Unassembled WGS sequence"/>
</dbReference>
<evidence type="ECO:0000256" key="1">
    <source>
        <dbReference type="SAM" id="Phobius"/>
    </source>
</evidence>
<protein>
    <submittedName>
        <fullName evidence="2">Potassium-transporting ATPase subunit F</fullName>
    </submittedName>
</protein>
<organism evidence="2 3">
    <name type="scientific">Camelimonas fluminis</name>
    <dbReference type="NCBI Taxonomy" id="1576911"/>
    <lineage>
        <taxon>Bacteria</taxon>
        <taxon>Pseudomonadati</taxon>
        <taxon>Pseudomonadota</taxon>
        <taxon>Alphaproteobacteria</taxon>
        <taxon>Hyphomicrobiales</taxon>
        <taxon>Chelatococcaceae</taxon>
        <taxon>Camelimonas</taxon>
    </lineage>
</organism>
<keyword evidence="1" id="KW-0472">Membrane</keyword>
<keyword evidence="1" id="KW-0812">Transmembrane</keyword>